<evidence type="ECO:0008006" key="4">
    <source>
        <dbReference type="Google" id="ProtNLM"/>
    </source>
</evidence>
<dbReference type="Proteomes" id="UP000265361">
    <property type="component" value="Unassembled WGS sequence"/>
</dbReference>
<gene>
    <name evidence="2" type="ORF">DZF97_00690</name>
</gene>
<comment type="caution">
    <text evidence="2">The sequence shown here is derived from an EMBL/GenBank/DDBJ whole genome shotgun (WGS) entry which is preliminary data.</text>
</comment>
<feature type="coiled-coil region" evidence="1">
    <location>
        <begin position="78"/>
        <end position="112"/>
    </location>
</feature>
<evidence type="ECO:0000313" key="2">
    <source>
        <dbReference type="EMBL" id="RIJ19446.1"/>
    </source>
</evidence>
<evidence type="ECO:0000256" key="1">
    <source>
        <dbReference type="SAM" id="Coils"/>
    </source>
</evidence>
<name>A0A399QKD1_9MICO</name>
<keyword evidence="1" id="KW-0175">Coiled coil</keyword>
<dbReference type="AlphaFoldDB" id="A0A399QKD1"/>
<organism evidence="2 3">
    <name type="scientific">Clavibacter nebraskensis</name>
    <dbReference type="NCBI Taxonomy" id="31963"/>
    <lineage>
        <taxon>Bacteria</taxon>
        <taxon>Bacillati</taxon>
        <taxon>Actinomycetota</taxon>
        <taxon>Actinomycetes</taxon>
        <taxon>Micrococcales</taxon>
        <taxon>Microbacteriaceae</taxon>
        <taxon>Clavibacter</taxon>
    </lineage>
</organism>
<reference evidence="2 3" key="1">
    <citation type="submission" date="2018-08" db="EMBL/GenBank/DDBJ databases">
        <title>Genome Sequence of Clavibacter michiganensis Subspecies type strains, and the Atypical Peach-Colored Strains Isolated from Tomato.</title>
        <authorList>
            <person name="Osdaghi E."/>
            <person name="Portier P."/>
            <person name="Briand M."/>
            <person name="Jacques M.-A."/>
        </authorList>
    </citation>
    <scope>NUCLEOTIDE SEQUENCE [LARGE SCALE GENOMIC DNA]</scope>
    <source>
        <strain evidence="2 3">CFBP 7577</strain>
    </source>
</reference>
<dbReference type="EMBL" id="QWED01000005">
    <property type="protein sequence ID" value="RIJ19446.1"/>
    <property type="molecule type" value="Genomic_DNA"/>
</dbReference>
<sequence length="128" mass="13961">MRLAAYKTNGERQRAIAAQDALVGEELEKFEAILTQSVADVAARTDAHRAAVEALTVEAGALSEELLGGIAPDFEGRWKAYEQRADAAERTADALRRQKDELKARLDDTLASFDEFILRNPSVAPAFG</sequence>
<accession>A0A399QKD1</accession>
<protein>
    <recommendedName>
        <fullName evidence="4">Chromosome partition protein Smc</fullName>
    </recommendedName>
</protein>
<evidence type="ECO:0000313" key="3">
    <source>
        <dbReference type="Proteomes" id="UP000265361"/>
    </source>
</evidence>
<proteinExistence type="predicted"/>